<dbReference type="AlphaFoldDB" id="A0A7C1VWX2"/>
<dbReference type="InterPro" id="IPR011009">
    <property type="entry name" value="Kinase-like_dom_sf"/>
</dbReference>
<comment type="caution">
    <text evidence="2">The sequence shown here is derived from an EMBL/GenBank/DDBJ whole genome shotgun (WGS) entry which is preliminary data.</text>
</comment>
<dbReference type="Gene3D" id="3.90.1200.10">
    <property type="match status" value="1"/>
</dbReference>
<reference evidence="2" key="1">
    <citation type="journal article" date="2020" name="mSystems">
        <title>Genome- and Community-Level Interaction Insights into Carbon Utilization and Element Cycling Functions of Hydrothermarchaeota in Hydrothermal Sediment.</title>
        <authorList>
            <person name="Zhou Z."/>
            <person name="Liu Y."/>
            <person name="Xu W."/>
            <person name="Pan J."/>
            <person name="Luo Z.H."/>
            <person name="Li M."/>
        </authorList>
    </citation>
    <scope>NUCLEOTIDE SEQUENCE [LARGE SCALE GENOMIC DNA]</scope>
    <source>
        <strain evidence="2">HyVt-389</strain>
    </source>
</reference>
<evidence type="ECO:0000259" key="1">
    <source>
        <dbReference type="Pfam" id="PF01636"/>
    </source>
</evidence>
<organism evidence="2">
    <name type="scientific">Desulfofervidus auxilii</name>
    <dbReference type="NCBI Taxonomy" id="1621989"/>
    <lineage>
        <taxon>Bacteria</taxon>
        <taxon>Pseudomonadati</taxon>
        <taxon>Thermodesulfobacteriota</taxon>
        <taxon>Candidatus Desulfofervidia</taxon>
        <taxon>Candidatus Desulfofervidales</taxon>
        <taxon>Candidatus Desulfofervidaceae</taxon>
        <taxon>Candidatus Desulfofervidus</taxon>
    </lineage>
</organism>
<evidence type="ECO:0000313" key="2">
    <source>
        <dbReference type="EMBL" id="HEC67579.1"/>
    </source>
</evidence>
<dbReference type="InterPro" id="IPR002575">
    <property type="entry name" value="Aminoglycoside_PTrfase"/>
</dbReference>
<feature type="non-terminal residue" evidence="2">
    <location>
        <position position="1"/>
    </location>
</feature>
<proteinExistence type="predicted"/>
<dbReference type="Pfam" id="PF01636">
    <property type="entry name" value="APH"/>
    <property type="match status" value="1"/>
</dbReference>
<accession>A0A7C1VWX2</accession>
<gene>
    <name evidence="2" type="ORF">ENI35_02010</name>
</gene>
<dbReference type="SUPFAM" id="SSF56112">
    <property type="entry name" value="Protein kinase-like (PK-like)"/>
    <property type="match status" value="1"/>
</dbReference>
<sequence>VFAKHHQTVSNDLKNIFEEVLGEKNIKLALFTGTPGYHRKVTIQAMGPNGDILAYGKLAENEQTYKLLKNEVDILNYLASLHLTKAAIPKVLFWGTMSNSKLLIQSTRKKLGSHGIYRLTDLHLNFLGELFTKTTRREIFRKSQCFIKLEKNIGELSKHLDNKWKQRQIRGIKYIGSELGEAEVPLGLCHGDFTPWNTFLDSGKLFVFDWEYATKQSIPLWDIFHFLIHPRILVKKDRAETIVRKVKNHNLLQQYLSFVNINNHEMEVMLLFYLCDISCFYLYKISKQGQSSEEEKKSVNAWGEMLDLILSKLVK</sequence>
<dbReference type="Proteomes" id="UP000885738">
    <property type="component" value="Unassembled WGS sequence"/>
</dbReference>
<feature type="domain" description="Aminoglycoside phosphotransferase" evidence="1">
    <location>
        <begin position="181"/>
        <end position="227"/>
    </location>
</feature>
<protein>
    <recommendedName>
        <fullName evidence="1">Aminoglycoside phosphotransferase domain-containing protein</fullName>
    </recommendedName>
</protein>
<name>A0A7C1VWX2_DESA2</name>
<dbReference type="EMBL" id="DRIH01000063">
    <property type="protein sequence ID" value="HEC67579.1"/>
    <property type="molecule type" value="Genomic_DNA"/>
</dbReference>